<protein>
    <recommendedName>
        <fullName evidence="5">Post-SET domain-containing protein</fullName>
    </recommendedName>
</protein>
<dbReference type="SUPFAM" id="SSF82199">
    <property type="entry name" value="SET domain"/>
    <property type="match status" value="1"/>
</dbReference>
<sequence length="204" mass="22509">MSSDPETASSTPVKPHWAQPSHPGLIELRLAANASEFTSSAHSLVSLPAGALFAQLTFPPLERVPAKAYSTVQISQTEHVELNSDLIYVNHSCAPSLEFDVSPERMEVRVARGRPLAPGDELTFFYPSSEWEMAQPFACRCGESVCKGWIAGARQMGRTRMQGMWLNRFIEELLDEEESRATKGTKQGQTQAPTEAKPSRCCIQ</sequence>
<evidence type="ECO:0000256" key="1">
    <source>
        <dbReference type="ARBA" id="ARBA00022603"/>
    </source>
</evidence>
<dbReference type="PANTHER" id="PTHR12350:SF19">
    <property type="entry name" value="SET DOMAIN-CONTAINING PROTEIN"/>
    <property type="match status" value="1"/>
</dbReference>
<dbReference type="PROSITE" id="PS50868">
    <property type="entry name" value="POST_SET"/>
    <property type="match status" value="1"/>
</dbReference>
<dbReference type="PANTHER" id="PTHR12350">
    <property type="entry name" value="HISTONE-LYSINE N-METHYLTRANSFERASE-RELATED"/>
    <property type="match status" value="1"/>
</dbReference>
<dbReference type="EMBL" id="JH687812">
    <property type="protein sequence ID" value="EJD39603.1"/>
    <property type="molecule type" value="Genomic_DNA"/>
</dbReference>
<dbReference type="GO" id="GO:0032259">
    <property type="term" value="P:methylation"/>
    <property type="evidence" value="ECO:0007669"/>
    <property type="project" value="UniProtKB-KW"/>
</dbReference>
<evidence type="ECO:0000313" key="7">
    <source>
        <dbReference type="Proteomes" id="UP000006514"/>
    </source>
</evidence>
<dbReference type="InterPro" id="IPR001214">
    <property type="entry name" value="SET_dom"/>
</dbReference>
<evidence type="ECO:0000256" key="3">
    <source>
        <dbReference type="ARBA" id="ARBA00022691"/>
    </source>
</evidence>
<dbReference type="InterPro" id="IPR046341">
    <property type="entry name" value="SET_dom_sf"/>
</dbReference>
<keyword evidence="7" id="KW-1185">Reference proteome</keyword>
<dbReference type="KEGG" id="adl:AURDEDRAFT_116124"/>
<dbReference type="OrthoDB" id="5984008at2759"/>
<dbReference type="GO" id="GO:0008168">
    <property type="term" value="F:methyltransferase activity"/>
    <property type="evidence" value="ECO:0007669"/>
    <property type="project" value="UniProtKB-KW"/>
</dbReference>
<feature type="compositionally biased region" description="Polar residues" evidence="4">
    <location>
        <begin position="182"/>
        <end position="193"/>
    </location>
</feature>
<dbReference type="Proteomes" id="UP000006514">
    <property type="component" value="Unassembled WGS sequence"/>
</dbReference>
<name>J0WW13_AURST</name>
<dbReference type="OMA" id="GYWLNGH"/>
<dbReference type="InterPro" id="IPR003616">
    <property type="entry name" value="Post-SET_dom"/>
</dbReference>
<feature type="region of interest" description="Disordered" evidence="4">
    <location>
        <begin position="178"/>
        <end position="204"/>
    </location>
</feature>
<feature type="domain" description="Post-SET" evidence="5">
    <location>
        <begin position="135"/>
        <end position="151"/>
    </location>
</feature>
<dbReference type="InParanoid" id="J0WW13"/>
<evidence type="ECO:0000313" key="6">
    <source>
        <dbReference type="EMBL" id="EJD39603.1"/>
    </source>
</evidence>
<keyword evidence="2" id="KW-0808">Transferase</keyword>
<accession>J0WW13</accession>
<dbReference type="eggNOG" id="ENOG502S11B">
    <property type="taxonomic scope" value="Eukaryota"/>
</dbReference>
<organism evidence="6 7">
    <name type="scientific">Auricularia subglabra (strain TFB-10046 / SS5)</name>
    <name type="common">White-rot fungus</name>
    <name type="synonym">Auricularia delicata (strain TFB10046)</name>
    <dbReference type="NCBI Taxonomy" id="717982"/>
    <lineage>
        <taxon>Eukaryota</taxon>
        <taxon>Fungi</taxon>
        <taxon>Dikarya</taxon>
        <taxon>Basidiomycota</taxon>
        <taxon>Agaricomycotina</taxon>
        <taxon>Agaricomycetes</taxon>
        <taxon>Auriculariales</taxon>
        <taxon>Auriculariaceae</taxon>
        <taxon>Auricularia</taxon>
    </lineage>
</organism>
<keyword evidence="3" id="KW-0949">S-adenosyl-L-methionine</keyword>
<evidence type="ECO:0000259" key="5">
    <source>
        <dbReference type="PROSITE" id="PS50868"/>
    </source>
</evidence>
<feature type="compositionally biased region" description="Polar residues" evidence="4">
    <location>
        <begin position="1"/>
        <end position="12"/>
    </location>
</feature>
<dbReference type="Pfam" id="PF00856">
    <property type="entry name" value="SET"/>
    <property type="match status" value="1"/>
</dbReference>
<proteinExistence type="predicted"/>
<keyword evidence="1" id="KW-0489">Methyltransferase</keyword>
<gene>
    <name evidence="6" type="ORF">AURDEDRAFT_116124</name>
</gene>
<feature type="region of interest" description="Disordered" evidence="4">
    <location>
        <begin position="1"/>
        <end position="20"/>
    </location>
</feature>
<evidence type="ECO:0000256" key="2">
    <source>
        <dbReference type="ARBA" id="ARBA00022679"/>
    </source>
</evidence>
<reference evidence="7" key="1">
    <citation type="journal article" date="2012" name="Science">
        <title>The Paleozoic origin of enzymatic lignin decomposition reconstructed from 31 fungal genomes.</title>
        <authorList>
            <person name="Floudas D."/>
            <person name="Binder M."/>
            <person name="Riley R."/>
            <person name="Barry K."/>
            <person name="Blanchette R.A."/>
            <person name="Henrissat B."/>
            <person name="Martinez A.T."/>
            <person name="Otillar R."/>
            <person name="Spatafora J.W."/>
            <person name="Yadav J.S."/>
            <person name="Aerts A."/>
            <person name="Benoit I."/>
            <person name="Boyd A."/>
            <person name="Carlson A."/>
            <person name="Copeland A."/>
            <person name="Coutinho P.M."/>
            <person name="de Vries R.P."/>
            <person name="Ferreira P."/>
            <person name="Findley K."/>
            <person name="Foster B."/>
            <person name="Gaskell J."/>
            <person name="Glotzer D."/>
            <person name="Gorecki P."/>
            <person name="Heitman J."/>
            <person name="Hesse C."/>
            <person name="Hori C."/>
            <person name="Igarashi K."/>
            <person name="Jurgens J.A."/>
            <person name="Kallen N."/>
            <person name="Kersten P."/>
            <person name="Kohler A."/>
            <person name="Kuees U."/>
            <person name="Kumar T.K.A."/>
            <person name="Kuo A."/>
            <person name="LaButti K."/>
            <person name="Larrondo L.F."/>
            <person name="Lindquist E."/>
            <person name="Ling A."/>
            <person name="Lombard V."/>
            <person name="Lucas S."/>
            <person name="Lundell T."/>
            <person name="Martin R."/>
            <person name="McLaughlin D.J."/>
            <person name="Morgenstern I."/>
            <person name="Morin E."/>
            <person name="Murat C."/>
            <person name="Nagy L.G."/>
            <person name="Nolan M."/>
            <person name="Ohm R.A."/>
            <person name="Patyshakuliyeva A."/>
            <person name="Rokas A."/>
            <person name="Ruiz-Duenas F.J."/>
            <person name="Sabat G."/>
            <person name="Salamov A."/>
            <person name="Samejima M."/>
            <person name="Schmutz J."/>
            <person name="Slot J.C."/>
            <person name="St John F."/>
            <person name="Stenlid J."/>
            <person name="Sun H."/>
            <person name="Sun S."/>
            <person name="Syed K."/>
            <person name="Tsang A."/>
            <person name="Wiebenga A."/>
            <person name="Young D."/>
            <person name="Pisabarro A."/>
            <person name="Eastwood D.C."/>
            <person name="Martin F."/>
            <person name="Cullen D."/>
            <person name="Grigoriev I.V."/>
            <person name="Hibbett D.S."/>
        </authorList>
    </citation>
    <scope>NUCLEOTIDE SEQUENCE [LARGE SCALE GENOMIC DNA]</scope>
    <source>
        <strain evidence="7">TFB10046</strain>
    </source>
</reference>
<evidence type="ECO:0000256" key="4">
    <source>
        <dbReference type="SAM" id="MobiDB-lite"/>
    </source>
</evidence>
<dbReference type="Gene3D" id="2.170.270.10">
    <property type="entry name" value="SET domain"/>
    <property type="match status" value="1"/>
</dbReference>
<dbReference type="AlphaFoldDB" id="J0WW13"/>
<dbReference type="InterPro" id="IPR053201">
    <property type="entry name" value="Flavunoidine_N-MTase"/>
</dbReference>